<keyword evidence="7 9" id="KW-1133">Transmembrane helix</keyword>
<feature type="transmembrane region" description="Helical" evidence="9">
    <location>
        <begin position="59"/>
        <end position="84"/>
    </location>
</feature>
<dbReference type="PANTHER" id="PTHR43394:SF1">
    <property type="entry name" value="ATP-BINDING CASSETTE SUB-FAMILY B MEMBER 10, MITOCHONDRIAL"/>
    <property type="match status" value="1"/>
</dbReference>
<evidence type="ECO:0000256" key="5">
    <source>
        <dbReference type="ARBA" id="ARBA00022741"/>
    </source>
</evidence>
<name>A0A8J3IRV8_9CHLR</name>
<dbReference type="InterPro" id="IPR036640">
    <property type="entry name" value="ABC1_TM_sf"/>
</dbReference>
<dbReference type="InterPro" id="IPR039421">
    <property type="entry name" value="Type_1_exporter"/>
</dbReference>
<dbReference type="InterPro" id="IPR003439">
    <property type="entry name" value="ABC_transporter-like_ATP-bd"/>
</dbReference>
<dbReference type="PANTHER" id="PTHR43394">
    <property type="entry name" value="ATP-DEPENDENT PERMEASE MDL1, MITOCHONDRIAL"/>
    <property type="match status" value="1"/>
</dbReference>
<dbReference type="SUPFAM" id="SSF90123">
    <property type="entry name" value="ABC transporter transmembrane region"/>
    <property type="match status" value="1"/>
</dbReference>
<dbReference type="Pfam" id="PF00664">
    <property type="entry name" value="ABC_membrane"/>
    <property type="match status" value="1"/>
</dbReference>
<evidence type="ECO:0000256" key="8">
    <source>
        <dbReference type="ARBA" id="ARBA00023136"/>
    </source>
</evidence>
<evidence type="ECO:0000256" key="6">
    <source>
        <dbReference type="ARBA" id="ARBA00022840"/>
    </source>
</evidence>
<evidence type="ECO:0000259" key="10">
    <source>
        <dbReference type="PROSITE" id="PS50893"/>
    </source>
</evidence>
<dbReference type="GO" id="GO:0005886">
    <property type="term" value="C:plasma membrane"/>
    <property type="evidence" value="ECO:0007669"/>
    <property type="project" value="UniProtKB-SubCell"/>
</dbReference>
<dbReference type="GO" id="GO:0005524">
    <property type="term" value="F:ATP binding"/>
    <property type="evidence" value="ECO:0007669"/>
    <property type="project" value="UniProtKB-KW"/>
</dbReference>
<feature type="transmembrane region" description="Helical" evidence="9">
    <location>
        <begin position="138"/>
        <end position="159"/>
    </location>
</feature>
<evidence type="ECO:0000256" key="4">
    <source>
        <dbReference type="ARBA" id="ARBA00022692"/>
    </source>
</evidence>
<evidence type="ECO:0000256" key="7">
    <source>
        <dbReference type="ARBA" id="ARBA00022989"/>
    </source>
</evidence>
<keyword evidence="13" id="KW-1185">Reference proteome</keyword>
<dbReference type="GO" id="GO:0004386">
    <property type="term" value="F:helicase activity"/>
    <property type="evidence" value="ECO:0007669"/>
    <property type="project" value="UniProtKB-KW"/>
</dbReference>
<dbReference type="InterPro" id="IPR027417">
    <property type="entry name" value="P-loop_NTPase"/>
</dbReference>
<gene>
    <name evidence="12" type="ORF">KSF_051640</name>
</gene>
<proteinExistence type="predicted"/>
<comment type="caution">
    <text evidence="12">The sequence shown here is derived from an EMBL/GenBank/DDBJ whole genome shotgun (WGS) entry which is preliminary data.</text>
</comment>
<sequence length="599" mass="66669">MHIPLGEYRQLLVTYLAPQWRRVALLALCLLGGIGLQLLNPQLLRTFIDAVTSPHVPSFLVQIALLFIGVALVQQLVTIAATYLSERVGWTATNALRVDLALHLLRLDLGFHKEYTPGALIERVDGDVTALANFFSQFVIRIFGNLLLLVGILIVLMWIDWRVSLALILFAAIVLFALLAVRNIATPHWKAFREASANLYGFLEERLTGTEDIRSNGAQSYMLRRLFTHTRERLRTAWKARLIGAVPWGLPILLFAFGNLLAFVLAAWLYRAGVMTLGTAFIIYYYTLLIYQPIMGIMQEIEDFQLASAGLVRIRELLRVKSSLEDGPGVTFPAGPLAVEFEDVNFGYGEEEMVIKDLSFRIEPGKVLGLLGRTGSGKTSLTRLIFRLYDPATGSIRLGEQDIRFAAIADLRKRIGMVTQDVQLFHATVRDNLTFFEKSISDERILQVLEDLGLMGWYNKLADGLDTMLAAGGGGLSAGEAQLLAFTRVFLRDPGLVILDEASSRLDPATESLIERAVDKLLKGRTGIIIAHRLHTIQRVDTIMILDQGRISECGERVQLAADPTSRFSRLLQTAHEANDMVEDVIIPSRSISTKGEQI</sequence>
<evidence type="ECO:0000256" key="2">
    <source>
        <dbReference type="ARBA" id="ARBA00022448"/>
    </source>
</evidence>
<reference evidence="12" key="1">
    <citation type="submission" date="2020-10" db="EMBL/GenBank/DDBJ databases">
        <title>Taxonomic study of unclassified bacteria belonging to the class Ktedonobacteria.</title>
        <authorList>
            <person name="Yabe S."/>
            <person name="Wang C.M."/>
            <person name="Zheng Y."/>
            <person name="Sakai Y."/>
            <person name="Cavaletti L."/>
            <person name="Monciardini P."/>
            <person name="Donadio S."/>
        </authorList>
    </citation>
    <scope>NUCLEOTIDE SEQUENCE</scope>
    <source>
        <strain evidence="12">ID150040</strain>
    </source>
</reference>
<keyword evidence="4 9" id="KW-0812">Transmembrane</keyword>
<keyword evidence="5" id="KW-0547">Nucleotide-binding</keyword>
<feature type="transmembrane region" description="Helical" evidence="9">
    <location>
        <begin position="272"/>
        <end position="291"/>
    </location>
</feature>
<dbReference type="RefSeq" id="WP_220205816.1">
    <property type="nucleotide sequence ID" value="NZ_BNJK01000001.1"/>
</dbReference>
<keyword evidence="12" id="KW-0347">Helicase</keyword>
<evidence type="ECO:0000256" key="9">
    <source>
        <dbReference type="SAM" id="Phobius"/>
    </source>
</evidence>
<feature type="transmembrane region" description="Helical" evidence="9">
    <location>
        <begin position="20"/>
        <end position="39"/>
    </location>
</feature>
<dbReference type="PROSITE" id="PS50929">
    <property type="entry name" value="ABC_TM1F"/>
    <property type="match status" value="1"/>
</dbReference>
<dbReference type="SMART" id="SM00382">
    <property type="entry name" value="AAA"/>
    <property type="match status" value="1"/>
</dbReference>
<comment type="subcellular location">
    <subcellularLocation>
        <location evidence="1">Cell membrane</location>
        <topology evidence="1">Multi-pass membrane protein</topology>
    </subcellularLocation>
</comment>
<dbReference type="FunFam" id="3.40.50.300:FF:000299">
    <property type="entry name" value="ABC transporter ATP-binding protein/permease"/>
    <property type="match status" value="1"/>
</dbReference>
<evidence type="ECO:0000313" key="13">
    <source>
        <dbReference type="Proteomes" id="UP000597444"/>
    </source>
</evidence>
<dbReference type="PROSITE" id="PS50893">
    <property type="entry name" value="ABC_TRANSPORTER_2"/>
    <property type="match status" value="1"/>
</dbReference>
<dbReference type="InterPro" id="IPR011527">
    <property type="entry name" value="ABC1_TM_dom"/>
</dbReference>
<dbReference type="Gene3D" id="3.40.50.300">
    <property type="entry name" value="P-loop containing nucleotide triphosphate hydrolases"/>
    <property type="match status" value="1"/>
</dbReference>
<dbReference type="Pfam" id="PF00005">
    <property type="entry name" value="ABC_tran"/>
    <property type="match status" value="1"/>
</dbReference>
<keyword evidence="3" id="KW-1003">Cell membrane</keyword>
<dbReference type="EMBL" id="BNJK01000001">
    <property type="protein sequence ID" value="GHO95116.1"/>
    <property type="molecule type" value="Genomic_DNA"/>
</dbReference>
<evidence type="ECO:0000259" key="11">
    <source>
        <dbReference type="PROSITE" id="PS50929"/>
    </source>
</evidence>
<dbReference type="InterPro" id="IPR003593">
    <property type="entry name" value="AAA+_ATPase"/>
</dbReference>
<keyword evidence="2" id="KW-0813">Transport</keyword>
<evidence type="ECO:0000313" key="12">
    <source>
        <dbReference type="EMBL" id="GHO95116.1"/>
    </source>
</evidence>
<dbReference type="Gene3D" id="1.20.1560.10">
    <property type="entry name" value="ABC transporter type 1, transmembrane domain"/>
    <property type="match status" value="1"/>
</dbReference>
<dbReference type="GO" id="GO:0016887">
    <property type="term" value="F:ATP hydrolysis activity"/>
    <property type="evidence" value="ECO:0007669"/>
    <property type="project" value="InterPro"/>
</dbReference>
<evidence type="ECO:0000256" key="3">
    <source>
        <dbReference type="ARBA" id="ARBA00022475"/>
    </source>
</evidence>
<protein>
    <submittedName>
        <fullName evidence="12">Helicase</fullName>
    </submittedName>
</protein>
<feature type="domain" description="ABC transporter" evidence="10">
    <location>
        <begin position="339"/>
        <end position="573"/>
    </location>
</feature>
<accession>A0A8J3IRV8</accession>
<dbReference type="AlphaFoldDB" id="A0A8J3IRV8"/>
<keyword evidence="12" id="KW-0378">Hydrolase</keyword>
<dbReference type="CDD" id="cd07346">
    <property type="entry name" value="ABC_6TM_exporters"/>
    <property type="match status" value="1"/>
</dbReference>
<organism evidence="12 13">
    <name type="scientific">Reticulibacter mediterranei</name>
    <dbReference type="NCBI Taxonomy" id="2778369"/>
    <lineage>
        <taxon>Bacteria</taxon>
        <taxon>Bacillati</taxon>
        <taxon>Chloroflexota</taxon>
        <taxon>Ktedonobacteria</taxon>
        <taxon>Ktedonobacterales</taxon>
        <taxon>Reticulibacteraceae</taxon>
        <taxon>Reticulibacter</taxon>
    </lineage>
</organism>
<feature type="transmembrane region" description="Helical" evidence="9">
    <location>
        <begin position="242"/>
        <end position="266"/>
    </location>
</feature>
<feature type="transmembrane region" description="Helical" evidence="9">
    <location>
        <begin position="165"/>
        <end position="185"/>
    </location>
</feature>
<evidence type="ECO:0000256" key="1">
    <source>
        <dbReference type="ARBA" id="ARBA00004651"/>
    </source>
</evidence>
<dbReference type="SUPFAM" id="SSF52540">
    <property type="entry name" value="P-loop containing nucleoside triphosphate hydrolases"/>
    <property type="match status" value="1"/>
</dbReference>
<dbReference type="GO" id="GO:0015421">
    <property type="term" value="F:ABC-type oligopeptide transporter activity"/>
    <property type="evidence" value="ECO:0007669"/>
    <property type="project" value="TreeGrafter"/>
</dbReference>
<keyword evidence="8 9" id="KW-0472">Membrane</keyword>
<feature type="domain" description="ABC transmembrane type-1" evidence="11">
    <location>
        <begin position="24"/>
        <end position="306"/>
    </location>
</feature>
<keyword evidence="6" id="KW-0067">ATP-binding</keyword>
<dbReference type="Proteomes" id="UP000597444">
    <property type="component" value="Unassembled WGS sequence"/>
</dbReference>